<evidence type="ECO:0000259" key="4">
    <source>
        <dbReference type="Pfam" id="PF02776"/>
    </source>
</evidence>
<protein>
    <submittedName>
        <fullName evidence="5">Acetolactate synthase large subunit</fullName>
    </submittedName>
</protein>
<proteinExistence type="inferred from homology"/>
<keyword evidence="2" id="KW-0786">Thiamine pyrophosphate</keyword>
<evidence type="ECO:0000313" key="6">
    <source>
        <dbReference type="Proteomes" id="UP000194139"/>
    </source>
</evidence>
<dbReference type="EMBL" id="CP021109">
    <property type="protein sequence ID" value="ARP85694.1"/>
    <property type="molecule type" value="Genomic_DNA"/>
</dbReference>
<dbReference type="InterPro" id="IPR012001">
    <property type="entry name" value="Thiamin_PyroP_enz_TPP-bd_dom"/>
</dbReference>
<dbReference type="InterPro" id="IPR029061">
    <property type="entry name" value="THDP-binding"/>
</dbReference>
<dbReference type="SUPFAM" id="SSF52518">
    <property type="entry name" value="Thiamin diphosphate-binding fold (THDP-binding)"/>
    <property type="match status" value="2"/>
</dbReference>
<comment type="similarity">
    <text evidence="1">Belongs to the TPP enzyme family.</text>
</comment>
<feature type="domain" description="Thiamine pyrophosphate enzyme N-terminal TPP-binding" evidence="4">
    <location>
        <begin position="33"/>
        <end position="136"/>
    </location>
</feature>
<dbReference type="GO" id="GO:0030976">
    <property type="term" value="F:thiamine pyrophosphate binding"/>
    <property type="evidence" value="ECO:0007669"/>
    <property type="project" value="InterPro"/>
</dbReference>
<dbReference type="Pfam" id="PF02775">
    <property type="entry name" value="TPP_enzyme_C"/>
    <property type="match status" value="1"/>
</dbReference>
<name>A0A1W6YXK1_9BORD</name>
<evidence type="ECO:0000259" key="3">
    <source>
        <dbReference type="Pfam" id="PF02775"/>
    </source>
</evidence>
<dbReference type="GO" id="GO:0050660">
    <property type="term" value="F:flavin adenine dinucleotide binding"/>
    <property type="evidence" value="ECO:0007669"/>
    <property type="project" value="TreeGrafter"/>
</dbReference>
<dbReference type="RefSeq" id="WP_086071746.1">
    <property type="nucleotide sequence ID" value="NZ_CP021109.1"/>
</dbReference>
<keyword evidence="6" id="KW-1185">Reference proteome</keyword>
<evidence type="ECO:0000256" key="1">
    <source>
        <dbReference type="ARBA" id="ARBA00007812"/>
    </source>
</evidence>
<feature type="domain" description="Thiamine pyrophosphate enzyme TPP-binding" evidence="3">
    <location>
        <begin position="413"/>
        <end position="542"/>
    </location>
</feature>
<gene>
    <name evidence="5" type="ORF">CAL13_05330</name>
</gene>
<evidence type="ECO:0000256" key="2">
    <source>
        <dbReference type="ARBA" id="ARBA00023052"/>
    </source>
</evidence>
<evidence type="ECO:0000313" key="5">
    <source>
        <dbReference type="EMBL" id="ARP85694.1"/>
    </source>
</evidence>
<dbReference type="InterPro" id="IPR045229">
    <property type="entry name" value="TPP_enz"/>
</dbReference>
<dbReference type="Gene3D" id="3.40.50.970">
    <property type="match status" value="2"/>
</dbReference>
<dbReference type="InterPro" id="IPR011766">
    <property type="entry name" value="TPP_enzyme_TPP-bd"/>
</dbReference>
<dbReference type="CDD" id="cd07035">
    <property type="entry name" value="TPP_PYR_POX_like"/>
    <property type="match status" value="1"/>
</dbReference>
<organism evidence="5 6">
    <name type="scientific">Bordetella genomosp. 9</name>
    <dbReference type="NCBI Taxonomy" id="1416803"/>
    <lineage>
        <taxon>Bacteria</taxon>
        <taxon>Pseudomonadati</taxon>
        <taxon>Pseudomonadota</taxon>
        <taxon>Betaproteobacteria</taxon>
        <taxon>Burkholderiales</taxon>
        <taxon>Alcaligenaceae</taxon>
        <taxon>Bordetella</taxon>
    </lineage>
</organism>
<dbReference type="CDD" id="cd02002">
    <property type="entry name" value="TPP_BFDC"/>
    <property type="match status" value="1"/>
</dbReference>
<dbReference type="AlphaFoldDB" id="A0A1W6YXK1"/>
<dbReference type="Proteomes" id="UP000194139">
    <property type="component" value="Chromosome"/>
</dbReference>
<dbReference type="PANTHER" id="PTHR18968:SF86">
    <property type="entry name" value="ACETOLACTATE SYNTHASE LARGE SUBUNIT ILVX-RELATED"/>
    <property type="match status" value="1"/>
</dbReference>
<dbReference type="Pfam" id="PF02776">
    <property type="entry name" value="TPP_enzyme_N"/>
    <property type="match status" value="1"/>
</dbReference>
<dbReference type="GO" id="GO:0044281">
    <property type="term" value="P:small molecule metabolic process"/>
    <property type="evidence" value="ECO:0007669"/>
    <property type="project" value="UniProtKB-ARBA"/>
</dbReference>
<dbReference type="GO" id="GO:0003984">
    <property type="term" value="F:acetolactate synthase activity"/>
    <property type="evidence" value="ECO:0007669"/>
    <property type="project" value="TreeGrafter"/>
</dbReference>
<dbReference type="PANTHER" id="PTHR18968">
    <property type="entry name" value="THIAMINE PYROPHOSPHATE ENZYMES"/>
    <property type="match status" value="1"/>
</dbReference>
<sequence>MPDVSNLPADSAASVFPASAHAAPPAAGPAAQNGAQWLLRSAAASGLRVCFANPGTTELPFVAALDHVPQVRPILSLFEGVCSGAADGYFRISRMPAMTLTHLGPGFANAIANLHNARRARSRILNVIGEHMSWHLSADPPLASDIESLARPVSAGVWRADSMANLQSGVQSALREVLRPDGGIASLVLPMDMQQGAADWGPAAVACAPARGVFDESAVHTLAQTIRQGQRVLLFLGAGAMTTEALTQASRFAQLDNVDLIGETFPARSEHGGGLPSIRRFSYLAEQGHPYLLEYARVALVDALPPVAFFGAQGYPSYLGDPARMTTLSEPGGGGLAALRRLADSLGLQPARLQAPARISDAGLSDDLTAAAAAQVIAANLPDQAIVSVEGGTIGFPFNAMASQAARHSTIVMTGGAIGQGLPAAFGASIAAPDRKVVALQSDGSALYTAQALWSMARERANVVVVIAANRRYQVLQNEMQRTGHVLQRPDVQALLDLSGPSVDWVQLSRSLGVPAAKATTTSELRRLFHQAVAEPSPFLIEAVLP</sequence>
<dbReference type="NCBIfam" id="NF005760">
    <property type="entry name" value="PRK07586.1"/>
    <property type="match status" value="1"/>
</dbReference>
<reference evidence="5 6" key="1">
    <citation type="submission" date="2017-05" db="EMBL/GenBank/DDBJ databases">
        <title>Complete and WGS of Bordetella genogroups.</title>
        <authorList>
            <person name="Spilker T."/>
            <person name="LiPuma J."/>
        </authorList>
    </citation>
    <scope>NUCLEOTIDE SEQUENCE [LARGE SCALE GENOMIC DNA]</scope>
    <source>
        <strain evidence="5 6">AU17164</strain>
    </source>
</reference>
<accession>A0A1W6YXK1</accession>